<dbReference type="InterPro" id="IPR029068">
    <property type="entry name" value="Glyas_Bleomycin-R_OHBP_Dase"/>
</dbReference>
<comment type="caution">
    <text evidence="3">The sequence shown here is derived from an EMBL/GenBank/DDBJ whole genome shotgun (WGS) entry which is preliminary data.</text>
</comment>
<protein>
    <recommendedName>
        <fullName evidence="5">PH domain-containing protein</fullName>
    </recommendedName>
</protein>
<feature type="domain" description="VOC" evidence="2">
    <location>
        <begin position="1"/>
        <end position="52"/>
    </location>
</feature>
<evidence type="ECO:0000313" key="4">
    <source>
        <dbReference type="Proteomes" id="UP000680670"/>
    </source>
</evidence>
<name>A0ABQ4KXN0_SIMTE</name>
<keyword evidence="4" id="KW-1185">Reference proteome</keyword>
<dbReference type="SUPFAM" id="SSF54593">
    <property type="entry name" value="Glyoxalase/Bleomycin resistance protein/Dihydroxybiphenyl dioxygenase"/>
    <property type="match status" value="1"/>
</dbReference>
<gene>
    <name evidence="3" type="ORF">J6TS1_26240</name>
</gene>
<dbReference type="InterPro" id="IPR052537">
    <property type="entry name" value="Extradiol_RC_dioxygenase"/>
</dbReference>
<reference evidence="3 4" key="1">
    <citation type="submission" date="2021-03" db="EMBL/GenBank/DDBJ databases">
        <title>Antimicrobial resistance genes in bacteria isolated from Japanese honey, and their potential for conferring macrolide and lincosamide resistance in the American foulbrood pathogen Paenibacillus larvae.</title>
        <authorList>
            <person name="Okamoto M."/>
            <person name="Kumagai M."/>
            <person name="Kanamori H."/>
            <person name="Takamatsu D."/>
        </authorList>
    </citation>
    <scope>NUCLEOTIDE SEQUENCE [LARGE SCALE GENOMIC DNA]</scope>
    <source>
        <strain evidence="3 4">J6TS1</strain>
    </source>
</reference>
<dbReference type="PROSITE" id="PS50003">
    <property type="entry name" value="PH_DOMAIN"/>
    <property type="match status" value="1"/>
</dbReference>
<feature type="domain" description="PH" evidence="1">
    <location>
        <begin position="1"/>
        <end position="23"/>
    </location>
</feature>
<sequence length="111" mass="12444">MAFRVEDEAELRTWIDRITKAGFQNSGFVDRFYFRSLYFRELNGILFELSTDGPGFDTDEPLEHLGESLVSAIPRHSGMGNAKSKATMPTAYTIPVNANKIDDQNPILNTG</sequence>
<dbReference type="InterPro" id="IPR001849">
    <property type="entry name" value="PH_domain"/>
</dbReference>
<dbReference type="PROSITE" id="PS51819">
    <property type="entry name" value="VOC"/>
    <property type="match status" value="1"/>
</dbReference>
<dbReference type="InterPro" id="IPR037523">
    <property type="entry name" value="VOC_core"/>
</dbReference>
<dbReference type="Proteomes" id="UP000680670">
    <property type="component" value="Unassembled WGS sequence"/>
</dbReference>
<accession>A0ABQ4KXN0</accession>
<evidence type="ECO:0008006" key="5">
    <source>
        <dbReference type="Google" id="ProtNLM"/>
    </source>
</evidence>
<organism evidence="3 4">
    <name type="scientific">Siminovitchia terrae</name>
    <name type="common">Bacillus terrae</name>
    <dbReference type="NCBI Taxonomy" id="1914933"/>
    <lineage>
        <taxon>Bacteria</taxon>
        <taxon>Bacillati</taxon>
        <taxon>Bacillota</taxon>
        <taxon>Bacilli</taxon>
        <taxon>Bacillales</taxon>
        <taxon>Bacillaceae</taxon>
        <taxon>Siminovitchia</taxon>
    </lineage>
</organism>
<evidence type="ECO:0000313" key="3">
    <source>
        <dbReference type="EMBL" id="GIN96754.1"/>
    </source>
</evidence>
<evidence type="ECO:0000259" key="1">
    <source>
        <dbReference type="PROSITE" id="PS50003"/>
    </source>
</evidence>
<dbReference type="Gene3D" id="3.10.180.10">
    <property type="entry name" value="2,3-Dihydroxybiphenyl 1,2-Dioxygenase, domain 1"/>
    <property type="match status" value="1"/>
</dbReference>
<dbReference type="PANTHER" id="PTHR36110">
    <property type="entry name" value="RING-CLEAVING DIOXYGENASE MHQE-RELATED"/>
    <property type="match status" value="1"/>
</dbReference>
<proteinExistence type="predicted"/>
<dbReference type="PANTHER" id="PTHR36110:SF4">
    <property type="entry name" value="RING-CLEAVING DIOXYGENASE MHQA-RELATED"/>
    <property type="match status" value="1"/>
</dbReference>
<evidence type="ECO:0000259" key="2">
    <source>
        <dbReference type="PROSITE" id="PS51819"/>
    </source>
</evidence>
<dbReference type="EMBL" id="BORJ01000006">
    <property type="protein sequence ID" value="GIN96754.1"/>
    <property type="molecule type" value="Genomic_DNA"/>
</dbReference>